<dbReference type="SUPFAM" id="SSF74877">
    <property type="entry name" value="Major surface antigen p30, SAG1"/>
    <property type="match status" value="1"/>
</dbReference>
<accession>A0A2A9MKZ4</accession>
<evidence type="ECO:0000259" key="1">
    <source>
        <dbReference type="Pfam" id="PF04092"/>
    </source>
</evidence>
<dbReference type="OrthoDB" id="10670288at2759"/>
<dbReference type="KEGG" id="bbes:BESB_034290"/>
<feature type="domain" description="SRS" evidence="1">
    <location>
        <begin position="7"/>
        <end position="106"/>
    </location>
</feature>
<evidence type="ECO:0000313" key="2">
    <source>
        <dbReference type="EMBL" id="PFH36971.1"/>
    </source>
</evidence>
<dbReference type="VEuPathDB" id="ToxoDB:BESB_034290"/>
<sequence>MTTTLIVVTAASQAATFTCGTDGTLSPLNLEKTFKGESCQTEEQLQEMFEQGELVESGMTGSSPIYTLSVNEMPKSGTSLCYKCTYSKQPHVPMPENNDCKVIVKVSAALPATSTSTSEPKAAAATKIESHLLGVMLLGLAAQKFFQTL</sequence>
<protein>
    <submittedName>
        <fullName evidence="2">SAG-related sequence</fullName>
    </submittedName>
</protein>
<dbReference type="GO" id="GO:0016020">
    <property type="term" value="C:membrane"/>
    <property type="evidence" value="ECO:0007669"/>
    <property type="project" value="InterPro"/>
</dbReference>
<dbReference type="InterPro" id="IPR036755">
    <property type="entry name" value="SRS_dom_sf"/>
</dbReference>
<dbReference type="Pfam" id="PF04092">
    <property type="entry name" value="SAG"/>
    <property type="match status" value="1"/>
</dbReference>
<proteinExistence type="predicted"/>
<dbReference type="AlphaFoldDB" id="A0A2A9MKZ4"/>
<reference evidence="2 3" key="1">
    <citation type="submission" date="2017-09" db="EMBL/GenBank/DDBJ databases">
        <title>Genome sequencing of Besnoitia besnoiti strain Bb-Ger1.</title>
        <authorList>
            <person name="Schares G."/>
            <person name="Venepally P."/>
            <person name="Lorenzi H.A."/>
        </authorList>
    </citation>
    <scope>NUCLEOTIDE SEQUENCE [LARGE SCALE GENOMIC DNA]</scope>
    <source>
        <strain evidence="2 3">Bb-Ger1</strain>
    </source>
</reference>
<dbReference type="Gene3D" id="2.60.40.1320">
    <property type="entry name" value="SRS domain"/>
    <property type="match status" value="1"/>
</dbReference>
<dbReference type="RefSeq" id="XP_029220980.1">
    <property type="nucleotide sequence ID" value="XM_029362015.1"/>
</dbReference>
<comment type="caution">
    <text evidence="2">The sequence shown here is derived from an EMBL/GenBank/DDBJ whole genome shotgun (WGS) entry which is preliminary data.</text>
</comment>
<dbReference type="Proteomes" id="UP000224006">
    <property type="component" value="Chromosome II"/>
</dbReference>
<evidence type="ECO:0000313" key="3">
    <source>
        <dbReference type="Proteomes" id="UP000224006"/>
    </source>
</evidence>
<dbReference type="GeneID" id="40308410"/>
<keyword evidence="3" id="KW-1185">Reference proteome</keyword>
<dbReference type="InterPro" id="IPR007226">
    <property type="entry name" value="SRS_dom"/>
</dbReference>
<organism evidence="2 3">
    <name type="scientific">Besnoitia besnoiti</name>
    <name type="common">Apicomplexan protozoan</name>
    <dbReference type="NCBI Taxonomy" id="94643"/>
    <lineage>
        <taxon>Eukaryota</taxon>
        <taxon>Sar</taxon>
        <taxon>Alveolata</taxon>
        <taxon>Apicomplexa</taxon>
        <taxon>Conoidasida</taxon>
        <taxon>Coccidia</taxon>
        <taxon>Eucoccidiorida</taxon>
        <taxon>Eimeriorina</taxon>
        <taxon>Sarcocystidae</taxon>
        <taxon>Besnoitia</taxon>
    </lineage>
</organism>
<gene>
    <name evidence="2" type="ORF">BESB_034290</name>
</gene>
<dbReference type="EMBL" id="NWUJ01000002">
    <property type="protein sequence ID" value="PFH36971.1"/>
    <property type="molecule type" value="Genomic_DNA"/>
</dbReference>
<name>A0A2A9MKZ4_BESBE</name>